<dbReference type="Proteomes" id="UP000234681">
    <property type="component" value="Chromosome 3"/>
</dbReference>
<evidence type="ECO:0000313" key="3">
    <source>
        <dbReference type="Proteomes" id="UP000234681"/>
    </source>
</evidence>
<sequence length="31" mass="3544">MHLWRASSVTPLRMSRQRTRTSKASSLVSRG</sequence>
<reference evidence="2 3" key="1">
    <citation type="submission" date="2005-09" db="EMBL/GenBank/DDBJ databases">
        <authorList>
            <person name="Mural R.J."/>
            <person name="Li P.W."/>
            <person name="Adams M.D."/>
            <person name="Amanatides P.G."/>
            <person name="Baden-Tillson H."/>
            <person name="Barnstead M."/>
            <person name="Chin S.H."/>
            <person name="Dew I."/>
            <person name="Evans C.A."/>
            <person name="Ferriera S."/>
            <person name="Flanigan M."/>
            <person name="Fosler C."/>
            <person name="Glodek A."/>
            <person name="Gu Z."/>
            <person name="Holt R.A."/>
            <person name="Jennings D."/>
            <person name="Kraft C.L."/>
            <person name="Lu F."/>
            <person name="Nguyen T."/>
            <person name="Nusskern D.R."/>
            <person name="Pfannkoch C.M."/>
            <person name="Sitter C."/>
            <person name="Sutton G.G."/>
            <person name="Venter J.C."/>
            <person name="Wang Z."/>
            <person name="Woodage T."/>
            <person name="Zheng X.H."/>
            <person name="Zhong F."/>
        </authorList>
    </citation>
    <scope>NUCLEOTIDE SEQUENCE [LARGE SCALE GENOMIC DNA]</scope>
    <source>
        <strain>BN</strain>
        <strain evidence="3">Sprague-Dawley</strain>
    </source>
</reference>
<protein>
    <submittedName>
        <fullName evidence="2">RCG27488</fullName>
    </submittedName>
</protein>
<proteinExistence type="predicted"/>
<gene>
    <name evidence="2" type="ORF">rCG_27488</name>
</gene>
<name>A6K7B8_RAT</name>
<accession>A6K7B8</accession>
<evidence type="ECO:0000256" key="1">
    <source>
        <dbReference type="SAM" id="MobiDB-lite"/>
    </source>
</evidence>
<dbReference type="AlphaFoldDB" id="A6K7B8"/>
<feature type="region of interest" description="Disordered" evidence="1">
    <location>
        <begin position="1"/>
        <end position="31"/>
    </location>
</feature>
<evidence type="ECO:0000313" key="2">
    <source>
        <dbReference type="EMBL" id="EDL95101.1"/>
    </source>
</evidence>
<organism evidence="2 3">
    <name type="scientific">Rattus norvegicus</name>
    <name type="common">Rat</name>
    <dbReference type="NCBI Taxonomy" id="10116"/>
    <lineage>
        <taxon>Eukaryota</taxon>
        <taxon>Metazoa</taxon>
        <taxon>Chordata</taxon>
        <taxon>Craniata</taxon>
        <taxon>Vertebrata</taxon>
        <taxon>Euteleostomi</taxon>
        <taxon>Mammalia</taxon>
        <taxon>Eutheria</taxon>
        <taxon>Euarchontoglires</taxon>
        <taxon>Glires</taxon>
        <taxon>Rodentia</taxon>
        <taxon>Myomorpha</taxon>
        <taxon>Muroidea</taxon>
        <taxon>Muridae</taxon>
        <taxon>Murinae</taxon>
        <taxon>Rattus</taxon>
    </lineage>
</organism>
<feature type="compositionally biased region" description="Polar residues" evidence="1">
    <location>
        <begin position="22"/>
        <end position="31"/>
    </location>
</feature>
<dbReference type="EMBL" id="CH474026">
    <property type="protein sequence ID" value="EDL95101.1"/>
    <property type="molecule type" value="Genomic_DNA"/>
</dbReference>